<keyword evidence="4" id="KW-0479">Metal-binding</keyword>
<dbReference type="Gene3D" id="3.40.390.30">
    <property type="entry name" value="Metalloproteases ('zincins'), catalytic domain"/>
    <property type="match status" value="1"/>
</dbReference>
<dbReference type="NCBIfam" id="TIGR00043">
    <property type="entry name" value="rRNA maturation RNase YbeY"/>
    <property type="match status" value="1"/>
</dbReference>
<keyword evidence="6" id="KW-0378">Hydrolase</keyword>
<dbReference type="OrthoDB" id="27226at2759"/>
<proteinExistence type="inferred from homology"/>
<keyword evidence="5" id="KW-0255">Endonuclease</keyword>
<dbReference type="Pfam" id="PF02130">
    <property type="entry name" value="YbeY"/>
    <property type="match status" value="1"/>
</dbReference>
<dbReference type="PANTHER" id="PTHR46986">
    <property type="entry name" value="ENDORIBONUCLEASE YBEY, CHLOROPLASTIC"/>
    <property type="match status" value="1"/>
</dbReference>
<evidence type="ECO:0000256" key="6">
    <source>
        <dbReference type="ARBA" id="ARBA00022801"/>
    </source>
</evidence>
<comment type="caution">
    <text evidence="8">The sequence shown here is derived from an EMBL/GenBank/DDBJ whole genome shotgun (WGS) entry which is preliminary data.</text>
</comment>
<keyword evidence="3" id="KW-0540">Nuclease</keyword>
<dbReference type="GO" id="GO:0046872">
    <property type="term" value="F:metal ion binding"/>
    <property type="evidence" value="ECO:0007669"/>
    <property type="project" value="UniProtKB-KW"/>
</dbReference>
<dbReference type="HAMAP" id="MF_00009">
    <property type="entry name" value="Endoribonucl_YbeY"/>
    <property type="match status" value="1"/>
</dbReference>
<evidence type="ECO:0000256" key="3">
    <source>
        <dbReference type="ARBA" id="ARBA00022722"/>
    </source>
</evidence>
<reference evidence="8" key="1">
    <citation type="submission" date="2022-07" db="EMBL/GenBank/DDBJ databases">
        <title>Phylogenomic reconstructions and comparative analyses of Kickxellomycotina fungi.</title>
        <authorList>
            <person name="Reynolds N.K."/>
            <person name="Stajich J.E."/>
            <person name="Barry K."/>
            <person name="Grigoriev I.V."/>
            <person name="Crous P."/>
            <person name="Smith M.E."/>
        </authorList>
    </citation>
    <scope>NUCLEOTIDE SEQUENCE</scope>
    <source>
        <strain evidence="8">NRRL 1566</strain>
    </source>
</reference>
<evidence type="ECO:0000256" key="7">
    <source>
        <dbReference type="ARBA" id="ARBA00022833"/>
    </source>
</evidence>
<dbReference type="GO" id="GO:0006364">
    <property type="term" value="P:rRNA processing"/>
    <property type="evidence" value="ECO:0007669"/>
    <property type="project" value="InterPro"/>
</dbReference>
<dbReference type="EMBL" id="JANBUW010000947">
    <property type="protein sequence ID" value="KAJ2844915.1"/>
    <property type="molecule type" value="Genomic_DNA"/>
</dbReference>
<evidence type="ECO:0000256" key="5">
    <source>
        <dbReference type="ARBA" id="ARBA00022759"/>
    </source>
</evidence>
<evidence type="ECO:0000256" key="1">
    <source>
        <dbReference type="ARBA" id="ARBA00001947"/>
    </source>
</evidence>
<protein>
    <submittedName>
        <fullName evidence="8">Uncharacterized protein</fullName>
    </submittedName>
</protein>
<dbReference type="PROSITE" id="PS01306">
    <property type="entry name" value="UPF0054"/>
    <property type="match status" value="1"/>
</dbReference>
<accession>A0A9W8LY99</accession>
<dbReference type="SUPFAM" id="SSF55486">
    <property type="entry name" value="Metalloproteases ('zincins'), catalytic domain"/>
    <property type="match status" value="1"/>
</dbReference>
<evidence type="ECO:0000313" key="9">
    <source>
        <dbReference type="Proteomes" id="UP001139887"/>
    </source>
</evidence>
<dbReference type="GO" id="GO:0004222">
    <property type="term" value="F:metalloendopeptidase activity"/>
    <property type="evidence" value="ECO:0007669"/>
    <property type="project" value="InterPro"/>
</dbReference>
<comment type="cofactor">
    <cofactor evidence="1">
        <name>Zn(2+)</name>
        <dbReference type="ChEBI" id="CHEBI:29105"/>
    </cofactor>
</comment>
<dbReference type="Proteomes" id="UP001139887">
    <property type="component" value="Unassembled WGS sequence"/>
</dbReference>
<dbReference type="AlphaFoldDB" id="A0A9W8LY99"/>
<name>A0A9W8LY99_9FUNG</name>
<dbReference type="InterPro" id="IPR020549">
    <property type="entry name" value="YbeY_CS"/>
</dbReference>
<dbReference type="InterPro" id="IPR023091">
    <property type="entry name" value="MetalPrtase_cat_dom_sf_prd"/>
</dbReference>
<organism evidence="8 9">
    <name type="scientific">Coemansia brasiliensis</name>
    <dbReference type="NCBI Taxonomy" id="2650707"/>
    <lineage>
        <taxon>Eukaryota</taxon>
        <taxon>Fungi</taxon>
        <taxon>Fungi incertae sedis</taxon>
        <taxon>Zoopagomycota</taxon>
        <taxon>Kickxellomycotina</taxon>
        <taxon>Kickxellomycetes</taxon>
        <taxon>Kickxellales</taxon>
        <taxon>Kickxellaceae</taxon>
        <taxon>Coemansia</taxon>
    </lineage>
</organism>
<dbReference type="PANTHER" id="PTHR46986:SF1">
    <property type="entry name" value="ENDORIBONUCLEASE YBEY, CHLOROPLASTIC"/>
    <property type="match status" value="1"/>
</dbReference>
<keyword evidence="7" id="KW-0862">Zinc</keyword>
<sequence length="160" mass="18877">MVLIVNQQQRLWLPLRCIHRQLTELLDCSGYGGWDLGVHFVDNQRIQQLNHQYRMKDRPTDILSFPFHDANSSPESFRRQALLTEDGRNLGDIFLATPYILDHCRINNERLADHLPVLFTHGLCHLMGYDHELDEDYLAMSKREKEILQKYHHKGKVVPF</sequence>
<evidence type="ECO:0000256" key="2">
    <source>
        <dbReference type="ARBA" id="ARBA00010875"/>
    </source>
</evidence>
<comment type="similarity">
    <text evidence="2">Belongs to the endoribonuclease YbeY family.</text>
</comment>
<keyword evidence="9" id="KW-1185">Reference proteome</keyword>
<gene>
    <name evidence="8" type="ORF">IWW36_004998</name>
</gene>
<evidence type="ECO:0000313" key="8">
    <source>
        <dbReference type="EMBL" id="KAJ2844915.1"/>
    </source>
</evidence>
<evidence type="ECO:0000256" key="4">
    <source>
        <dbReference type="ARBA" id="ARBA00022723"/>
    </source>
</evidence>
<dbReference type="InterPro" id="IPR002036">
    <property type="entry name" value="YbeY"/>
</dbReference>
<dbReference type="GO" id="GO:0004519">
    <property type="term" value="F:endonuclease activity"/>
    <property type="evidence" value="ECO:0007669"/>
    <property type="project" value="UniProtKB-KW"/>
</dbReference>